<dbReference type="AlphaFoldDB" id="A0AAN7WBQ6"/>
<name>A0AAN7WBQ6_9PEZI</name>
<evidence type="ECO:0000313" key="4">
    <source>
        <dbReference type="EMBL" id="KAK5702711.1"/>
    </source>
</evidence>
<dbReference type="PANTHER" id="PTHR47706">
    <property type="entry name" value="NMRA-LIKE FAMILY PROTEIN"/>
    <property type="match status" value="1"/>
</dbReference>
<sequence>MASPTSVLVLGAGELGIEVLRSLAGHPARNRAAITVLKRSSAANSSDELEKLGIRIQHADAVASTEQELAKIFSAYDVVISCNGMTLPPDTQLKLSKAAIRAGVKRYFPWQFGLSYDTLGRGSSQNLFDAQLDVRDLLRGQTTMQWVIVSTGIFTSFLLEPAFDVVNIKQGSMTALGSWENRISATSPVDIGRVIAEIVFACPNVHGIVYAAGDTISMQELADTVDIALDTKLQRKVVTVQQLEAELQADPENGAKKYRAVFAAGVGTAWDKADTFNAAQGMSMQTVREWTEQKHLK</sequence>
<dbReference type="PANTHER" id="PTHR47706:SF6">
    <property type="entry name" value="NMRA-LIKE FAMILY PROTEIN (AFU_ORTHOLOGUE AFUA_6G00280)"/>
    <property type="match status" value="1"/>
</dbReference>
<organism evidence="4 5">
    <name type="scientific">Elasticomyces elasticus</name>
    <dbReference type="NCBI Taxonomy" id="574655"/>
    <lineage>
        <taxon>Eukaryota</taxon>
        <taxon>Fungi</taxon>
        <taxon>Dikarya</taxon>
        <taxon>Ascomycota</taxon>
        <taxon>Pezizomycotina</taxon>
        <taxon>Dothideomycetes</taxon>
        <taxon>Dothideomycetidae</taxon>
        <taxon>Mycosphaerellales</taxon>
        <taxon>Teratosphaeriaceae</taxon>
        <taxon>Elasticomyces</taxon>
    </lineage>
</organism>
<keyword evidence="1" id="KW-0521">NADP</keyword>
<proteinExistence type="predicted"/>
<gene>
    <name evidence="4" type="ORF">LTR97_003657</name>
</gene>
<dbReference type="InterPro" id="IPR045312">
    <property type="entry name" value="PCBER-like"/>
</dbReference>
<comment type="caution">
    <text evidence="4">The sequence shown here is derived from an EMBL/GenBank/DDBJ whole genome shotgun (WGS) entry which is preliminary data.</text>
</comment>
<accession>A0AAN7WBQ6</accession>
<evidence type="ECO:0000256" key="1">
    <source>
        <dbReference type="ARBA" id="ARBA00022857"/>
    </source>
</evidence>
<dbReference type="Proteomes" id="UP001310594">
    <property type="component" value="Unassembled WGS sequence"/>
</dbReference>
<dbReference type="Gene3D" id="3.40.50.720">
    <property type="entry name" value="NAD(P)-binding Rossmann-like Domain"/>
    <property type="match status" value="1"/>
</dbReference>
<evidence type="ECO:0000256" key="2">
    <source>
        <dbReference type="ARBA" id="ARBA00023002"/>
    </source>
</evidence>
<dbReference type="GO" id="GO:0016491">
    <property type="term" value="F:oxidoreductase activity"/>
    <property type="evidence" value="ECO:0007669"/>
    <property type="project" value="UniProtKB-KW"/>
</dbReference>
<dbReference type="InterPro" id="IPR036291">
    <property type="entry name" value="NAD(P)-bd_dom_sf"/>
</dbReference>
<reference evidence="4" key="1">
    <citation type="submission" date="2023-08" db="EMBL/GenBank/DDBJ databases">
        <title>Black Yeasts Isolated from many extreme environments.</title>
        <authorList>
            <person name="Coleine C."/>
            <person name="Stajich J.E."/>
            <person name="Selbmann L."/>
        </authorList>
    </citation>
    <scope>NUCLEOTIDE SEQUENCE</scope>
    <source>
        <strain evidence="4">CCFEE 5810</strain>
    </source>
</reference>
<dbReference type="EMBL" id="JAVRQU010000005">
    <property type="protein sequence ID" value="KAK5702711.1"/>
    <property type="molecule type" value="Genomic_DNA"/>
</dbReference>
<dbReference type="InterPro" id="IPR051609">
    <property type="entry name" value="NmrA/Isoflavone_reductase-like"/>
</dbReference>
<protein>
    <recommendedName>
        <fullName evidence="3">NmrA-like domain-containing protein</fullName>
    </recommendedName>
</protein>
<dbReference type="InterPro" id="IPR008030">
    <property type="entry name" value="NmrA-like"/>
</dbReference>
<evidence type="ECO:0000313" key="5">
    <source>
        <dbReference type="Proteomes" id="UP001310594"/>
    </source>
</evidence>
<dbReference type="CDD" id="cd05259">
    <property type="entry name" value="PCBER_SDR_a"/>
    <property type="match status" value="1"/>
</dbReference>
<feature type="domain" description="NmrA-like" evidence="3">
    <location>
        <begin position="7"/>
        <end position="253"/>
    </location>
</feature>
<dbReference type="SUPFAM" id="SSF51735">
    <property type="entry name" value="NAD(P)-binding Rossmann-fold domains"/>
    <property type="match status" value="1"/>
</dbReference>
<dbReference type="Pfam" id="PF05368">
    <property type="entry name" value="NmrA"/>
    <property type="match status" value="1"/>
</dbReference>
<dbReference type="Gene3D" id="3.90.25.10">
    <property type="entry name" value="UDP-galactose 4-epimerase, domain 1"/>
    <property type="match status" value="1"/>
</dbReference>
<evidence type="ECO:0000259" key="3">
    <source>
        <dbReference type="Pfam" id="PF05368"/>
    </source>
</evidence>
<keyword evidence="2" id="KW-0560">Oxidoreductase</keyword>